<dbReference type="PROSITE" id="PS50297">
    <property type="entry name" value="ANK_REP_REGION"/>
    <property type="match status" value="2"/>
</dbReference>
<dbReference type="AlphaFoldDB" id="A0A7R9V4A0"/>
<feature type="repeat" description="ANK" evidence="3">
    <location>
        <begin position="229"/>
        <end position="261"/>
    </location>
</feature>
<feature type="region of interest" description="Disordered" evidence="4">
    <location>
        <begin position="126"/>
        <end position="174"/>
    </location>
</feature>
<protein>
    <recommendedName>
        <fullName evidence="6">F-box domain-containing protein</fullName>
    </recommendedName>
</protein>
<dbReference type="Gene3D" id="1.25.40.20">
    <property type="entry name" value="Ankyrin repeat-containing domain"/>
    <property type="match status" value="1"/>
</dbReference>
<dbReference type="PANTHER" id="PTHR24126:SF14">
    <property type="entry name" value="ANK_REP_REGION DOMAIN-CONTAINING PROTEIN"/>
    <property type="match status" value="1"/>
</dbReference>
<name>A0A7R9V4A0_9CHLO</name>
<dbReference type="PANTHER" id="PTHR24126">
    <property type="entry name" value="ANKYRIN REPEAT, PH AND SEC7 DOMAIN CONTAINING PROTEIN SECG-RELATED"/>
    <property type="match status" value="1"/>
</dbReference>
<evidence type="ECO:0008006" key="6">
    <source>
        <dbReference type="Google" id="ProtNLM"/>
    </source>
</evidence>
<evidence type="ECO:0000256" key="1">
    <source>
        <dbReference type="ARBA" id="ARBA00022737"/>
    </source>
</evidence>
<keyword evidence="2 3" id="KW-0040">ANK repeat</keyword>
<dbReference type="SMART" id="SM00248">
    <property type="entry name" value="ANK"/>
    <property type="match status" value="5"/>
</dbReference>
<dbReference type="SUPFAM" id="SSF48403">
    <property type="entry name" value="Ankyrin repeat"/>
    <property type="match status" value="1"/>
</dbReference>
<keyword evidence="1" id="KW-0677">Repeat</keyword>
<evidence type="ECO:0000256" key="4">
    <source>
        <dbReference type="SAM" id="MobiDB-lite"/>
    </source>
</evidence>
<sequence length="443" mass="45863">MQLNDDMWRSIASRVHGPRELAAMACASSALRSVAWAPDVAAPVLLRLPPSDSDTLRRMLACRDWLDVLQRMHALEATRDDRSTDSCGGACRGGVAWHRWCLAAVEMQQVPLIAWLYSGAMDNVGSDSAGSAPSPQPAATVAVPSPQLAAPSSSSATPSSGQPHAARDAPSALTMPSMSLLERRSRAARGMLPKARGGAAPLCTRLSNGRAAFGGNAPAPATPADVHHGGDAALRLACSLGHVSVVRCLLSAGADVHAHDGAPLALAAGSGHVELARMLIEEAGARVTAGGNKALSAAVASQSANALDALRLLLNFGADVHAVDNFALRWACLHNRLGVAELLLDRGANVHAAGEDALYQAAKGGHLAIVRLLLSRGANAAACPDAIPRAVERGHVEVAEALRSAARPRFSAALRRHAKNLCNVFLNMNGSSESKPASGGRSR</sequence>
<dbReference type="InterPro" id="IPR036770">
    <property type="entry name" value="Ankyrin_rpt-contain_sf"/>
</dbReference>
<feature type="repeat" description="ANK" evidence="3">
    <location>
        <begin position="353"/>
        <end position="385"/>
    </location>
</feature>
<dbReference type="EMBL" id="HBEC01009749">
    <property type="protein sequence ID" value="CAD8284454.1"/>
    <property type="molecule type" value="Transcribed_RNA"/>
</dbReference>
<feature type="repeat" description="ANK" evidence="3">
    <location>
        <begin position="290"/>
        <end position="325"/>
    </location>
</feature>
<accession>A0A7R9V4A0</accession>
<feature type="compositionally biased region" description="Low complexity" evidence="4">
    <location>
        <begin position="126"/>
        <end position="160"/>
    </location>
</feature>
<dbReference type="PROSITE" id="PS50088">
    <property type="entry name" value="ANK_REPEAT"/>
    <property type="match status" value="3"/>
</dbReference>
<dbReference type="InterPro" id="IPR002110">
    <property type="entry name" value="Ankyrin_rpt"/>
</dbReference>
<organism evidence="5">
    <name type="scientific">Chlamydomonas euryale</name>
    <dbReference type="NCBI Taxonomy" id="1486919"/>
    <lineage>
        <taxon>Eukaryota</taxon>
        <taxon>Viridiplantae</taxon>
        <taxon>Chlorophyta</taxon>
        <taxon>core chlorophytes</taxon>
        <taxon>Chlorophyceae</taxon>
        <taxon>CS clade</taxon>
        <taxon>Chlamydomonadales</taxon>
        <taxon>Chlamydomonadaceae</taxon>
        <taxon>Chlamydomonas</taxon>
    </lineage>
</organism>
<evidence type="ECO:0000313" key="5">
    <source>
        <dbReference type="EMBL" id="CAD8284454.1"/>
    </source>
</evidence>
<gene>
    <name evidence="5" type="ORF">CEUR00632_LOCUS4489</name>
</gene>
<evidence type="ECO:0000256" key="2">
    <source>
        <dbReference type="ARBA" id="ARBA00023043"/>
    </source>
</evidence>
<proteinExistence type="predicted"/>
<dbReference type="Pfam" id="PF12796">
    <property type="entry name" value="Ank_2"/>
    <property type="match status" value="2"/>
</dbReference>
<reference evidence="5" key="1">
    <citation type="submission" date="2021-01" db="EMBL/GenBank/DDBJ databases">
        <authorList>
            <person name="Corre E."/>
            <person name="Pelletier E."/>
            <person name="Niang G."/>
            <person name="Scheremetjew M."/>
            <person name="Finn R."/>
            <person name="Kale V."/>
            <person name="Holt S."/>
            <person name="Cochrane G."/>
            <person name="Meng A."/>
            <person name="Brown T."/>
            <person name="Cohen L."/>
        </authorList>
    </citation>
    <scope>NUCLEOTIDE SEQUENCE</scope>
    <source>
        <strain evidence="5">CCMP219</strain>
    </source>
</reference>
<evidence type="ECO:0000256" key="3">
    <source>
        <dbReference type="PROSITE-ProRule" id="PRU00023"/>
    </source>
</evidence>